<keyword evidence="5" id="KW-1185">Reference proteome</keyword>
<evidence type="ECO:0000256" key="2">
    <source>
        <dbReference type="ARBA" id="ARBA00022472"/>
    </source>
</evidence>
<name>A0AAD7QFB2_QUISA</name>
<protein>
    <submittedName>
        <fullName evidence="4">Transcription termination factor like</fullName>
    </submittedName>
</protein>
<comment type="caution">
    <text evidence="4">The sequence shown here is derived from an EMBL/GenBank/DDBJ whole genome shotgun (WGS) entry which is preliminary data.</text>
</comment>
<keyword evidence="2" id="KW-0806">Transcription termination</keyword>
<reference evidence="4" key="1">
    <citation type="journal article" date="2023" name="Science">
        <title>Elucidation of the pathway for biosynthesis of saponin adjuvants from the soapbark tree.</title>
        <authorList>
            <person name="Reed J."/>
            <person name="Orme A."/>
            <person name="El-Demerdash A."/>
            <person name="Owen C."/>
            <person name="Martin L.B.B."/>
            <person name="Misra R.C."/>
            <person name="Kikuchi S."/>
            <person name="Rejzek M."/>
            <person name="Martin A.C."/>
            <person name="Harkess A."/>
            <person name="Leebens-Mack J."/>
            <person name="Louveau T."/>
            <person name="Stephenson M.J."/>
            <person name="Osbourn A."/>
        </authorList>
    </citation>
    <scope>NUCLEOTIDE SEQUENCE</scope>
    <source>
        <strain evidence="4">S10</strain>
    </source>
</reference>
<dbReference type="SMART" id="SM00733">
    <property type="entry name" value="Mterf"/>
    <property type="match status" value="6"/>
</dbReference>
<dbReference type="FunFam" id="1.25.70.10:FF:000001">
    <property type="entry name" value="Mitochondrial transcription termination factor-like"/>
    <property type="match status" value="1"/>
</dbReference>
<proteinExistence type="inferred from homology"/>
<evidence type="ECO:0000256" key="3">
    <source>
        <dbReference type="ARBA" id="ARBA00022946"/>
    </source>
</evidence>
<evidence type="ECO:0000256" key="1">
    <source>
        <dbReference type="ARBA" id="ARBA00007692"/>
    </source>
</evidence>
<gene>
    <name evidence="4" type="ORF">O6P43_003535</name>
</gene>
<accession>A0AAD7QFB2</accession>
<dbReference type="Gene3D" id="1.25.70.10">
    <property type="entry name" value="Transcription termination factor 3, mitochondrial"/>
    <property type="match status" value="1"/>
</dbReference>
<evidence type="ECO:0000313" key="5">
    <source>
        <dbReference type="Proteomes" id="UP001163823"/>
    </source>
</evidence>
<comment type="similarity">
    <text evidence="1">Belongs to the mTERF family.</text>
</comment>
<dbReference type="KEGG" id="qsa:O6P43_003535"/>
<dbReference type="AlphaFoldDB" id="A0AAD7QFB2"/>
<dbReference type="PANTHER" id="PTHR13068">
    <property type="entry name" value="CGI-12 PROTEIN-RELATED"/>
    <property type="match status" value="1"/>
</dbReference>
<dbReference type="GO" id="GO:0003676">
    <property type="term" value="F:nucleic acid binding"/>
    <property type="evidence" value="ECO:0007669"/>
    <property type="project" value="InterPro"/>
</dbReference>
<keyword evidence="2" id="KW-0805">Transcription regulation</keyword>
<dbReference type="EMBL" id="JARAOO010000002">
    <property type="protein sequence ID" value="KAJ7980240.1"/>
    <property type="molecule type" value="Genomic_DNA"/>
</dbReference>
<dbReference type="PANTHER" id="PTHR13068:SF166">
    <property type="entry name" value="TRANSCRIPTION TERMINATION FACTOR MTERF15, MITOCHONDRIAL-LIKE"/>
    <property type="match status" value="1"/>
</dbReference>
<dbReference type="GO" id="GO:0006353">
    <property type="term" value="P:DNA-templated transcription termination"/>
    <property type="evidence" value="ECO:0007669"/>
    <property type="project" value="UniProtKB-KW"/>
</dbReference>
<dbReference type="InterPro" id="IPR038538">
    <property type="entry name" value="MTERF_sf"/>
</dbReference>
<dbReference type="Proteomes" id="UP001163823">
    <property type="component" value="Chromosome 2"/>
</dbReference>
<keyword evidence="3" id="KW-0809">Transit peptide</keyword>
<evidence type="ECO:0000313" key="4">
    <source>
        <dbReference type="EMBL" id="KAJ7980240.1"/>
    </source>
</evidence>
<keyword evidence="2" id="KW-0804">Transcription</keyword>
<sequence>MFDSYRKTFHRLQRCISITVRTSPTHQRNLSTLFVKYSTSTPNSRSFTMSYLIKNCGLSPETALSASKYLHFKTPEKPDLVLSFLRSYGFSNSQIARTIKSNPRLLQANPVKTYLPKMEFLQSIGASSSDLVDIITSNPNFLKRSLKNNLIPSYDLFKSLLQSDKRIFTSMKRTTLSYNYRCMTRNIKLLRDNGVPDSSISTLLLNQPSLFSSGWDCFKRTVDEVKKMGFSPSKLTFVSAVHIKMSMSKSTWQRKVDVFKRWGWSEGVTLAAFGRRPWCMGMSEDKIMAVMDIFVNQLGLDSMVLAKQPFILLLSLKKRIIPRVAVLQFLLSRGLVNKNASLIVPFAYTETSFLQKFVKRFKEEAPELLTIYKEKINSFQMPNLAECGTHNLCTSVTPS</sequence>
<dbReference type="InterPro" id="IPR003690">
    <property type="entry name" value="MTERF"/>
</dbReference>
<dbReference type="Pfam" id="PF02536">
    <property type="entry name" value="mTERF"/>
    <property type="match status" value="1"/>
</dbReference>
<organism evidence="4 5">
    <name type="scientific">Quillaja saponaria</name>
    <name type="common">Soap bark tree</name>
    <dbReference type="NCBI Taxonomy" id="32244"/>
    <lineage>
        <taxon>Eukaryota</taxon>
        <taxon>Viridiplantae</taxon>
        <taxon>Streptophyta</taxon>
        <taxon>Embryophyta</taxon>
        <taxon>Tracheophyta</taxon>
        <taxon>Spermatophyta</taxon>
        <taxon>Magnoliopsida</taxon>
        <taxon>eudicotyledons</taxon>
        <taxon>Gunneridae</taxon>
        <taxon>Pentapetalae</taxon>
        <taxon>rosids</taxon>
        <taxon>fabids</taxon>
        <taxon>Fabales</taxon>
        <taxon>Quillajaceae</taxon>
        <taxon>Quillaja</taxon>
    </lineage>
</organism>